<dbReference type="PANTHER" id="PTHR47643:SF2">
    <property type="entry name" value="TPR DOMAIN PROTEIN (AFU_ORTHOLOGUE AFUA_5G12710)"/>
    <property type="match status" value="1"/>
</dbReference>
<dbReference type="eggNOG" id="KOG2084">
    <property type="taxonomic scope" value="Eukaryota"/>
</dbReference>
<dbReference type="EMBL" id="CAFZ01000025">
    <property type="protein sequence ID" value="CCA68059.1"/>
    <property type="molecule type" value="Genomic_DNA"/>
</dbReference>
<dbReference type="OMA" id="NLQHWGF"/>
<dbReference type="SMART" id="SM00317">
    <property type="entry name" value="SET"/>
    <property type="match status" value="1"/>
</dbReference>
<dbReference type="SUPFAM" id="SSF48452">
    <property type="entry name" value="TPR-like"/>
    <property type="match status" value="1"/>
</dbReference>
<dbReference type="InParanoid" id="G4T9R6"/>
<evidence type="ECO:0000313" key="6">
    <source>
        <dbReference type="Proteomes" id="UP000007148"/>
    </source>
</evidence>
<sequence length="786" mass="87817">MQRFNSVDDMIAVVKAAKDKAAAEKQMPPVPMPYTPPFLLRMQLEFQRKELMDELTSKSHKKNMRLTYIGHEGFYSSTPLQNLKPILLREMQIRVRYTGRLLLCRTVGPASRLVCVTLGVEDPDGWAQVVSIYNFPGTHAAFGDELDTMFPENSIIAIREPMSKMALGASHSHIRIDSPSDIVLLKPGDPLLSGVRWATGVRQHPLLNHATVGWKEIGDKHFRSQQYFAAVVAYSNALHLNRENVTIRLNRSLARLRLKHYEASLRDLQTILSSSCLGDGEEVKALYRSAQAHYGLERFAEAKALYERCLSLNPSLEEAVAGVSKCTQRLCEQSLGDFDWASMFDAVSRSASLGACEVADYVGPIKVAPRSSRGGGRGVFATQDIDAGELLMVLKPIAAAVDQPTAASSFWSFNFLTNAMETQSRYDLIQKLVPMLVAEESLTRGFFQLYSRNNGVKSEQVTNDHFDVEDSYSPPFLVDFGHIESICSTNWFGFRTGTAALKRKFGPDDDDDGGDSPMTEKGTGLYLLASYFNHSCIPNAGHQFFSDLMVIRATQSIKQDEEITISYCSHASYASREKNLKPWFDQCDCQLCIDDRLAGSNRRSARESLSKAVRNAATPLPQARDALQKMVSTYSSQERVRPELSTAYHAFSHRLQQMAHEFVSKAAATEAIEKEIQSLEWLGVEVTEKGITEVSDHSHLPTLPISTRRIPNTFGEPDMQFLMIFGMFVLLGCPNRAMSWFRAAIWMSEKTIGGGIPMFKRTHSDIIRVLGPVLAEFLSKIESERA</sequence>
<dbReference type="Gene3D" id="1.25.40.10">
    <property type="entry name" value="Tetratricopeptide repeat domain"/>
    <property type="match status" value="1"/>
</dbReference>
<evidence type="ECO:0000256" key="3">
    <source>
        <dbReference type="PROSITE-ProRule" id="PRU00339"/>
    </source>
</evidence>
<organism evidence="5 6">
    <name type="scientific">Serendipita indica (strain DSM 11827)</name>
    <name type="common">Root endophyte fungus</name>
    <name type="synonym">Piriformospora indica</name>
    <dbReference type="NCBI Taxonomy" id="1109443"/>
    <lineage>
        <taxon>Eukaryota</taxon>
        <taxon>Fungi</taxon>
        <taxon>Dikarya</taxon>
        <taxon>Basidiomycota</taxon>
        <taxon>Agaricomycotina</taxon>
        <taxon>Agaricomycetes</taxon>
        <taxon>Sebacinales</taxon>
        <taxon>Serendipitaceae</taxon>
        <taxon>Serendipita</taxon>
    </lineage>
</organism>
<accession>G4T9R6</accession>
<dbReference type="InterPro" id="IPR013105">
    <property type="entry name" value="TPR_2"/>
</dbReference>
<gene>
    <name evidence="5" type="ORF">PIIN_01926</name>
</gene>
<dbReference type="InterPro" id="IPR046341">
    <property type="entry name" value="SET_dom_sf"/>
</dbReference>
<proteinExistence type="predicted"/>
<dbReference type="Pfam" id="PF07719">
    <property type="entry name" value="TPR_2"/>
    <property type="match status" value="1"/>
</dbReference>
<dbReference type="PROSITE" id="PS50005">
    <property type="entry name" value="TPR"/>
    <property type="match status" value="1"/>
</dbReference>
<reference evidence="5 6" key="1">
    <citation type="journal article" date="2011" name="PLoS Pathog.">
        <title>Endophytic Life Strategies Decoded by Genome and Transcriptome Analyses of the Mutualistic Root Symbiont Piriformospora indica.</title>
        <authorList>
            <person name="Zuccaro A."/>
            <person name="Lahrmann U."/>
            <person name="Guldener U."/>
            <person name="Langen G."/>
            <person name="Pfiffi S."/>
            <person name="Biedenkopf D."/>
            <person name="Wong P."/>
            <person name="Samans B."/>
            <person name="Grimm C."/>
            <person name="Basiewicz M."/>
            <person name="Murat C."/>
            <person name="Martin F."/>
            <person name="Kogel K.H."/>
        </authorList>
    </citation>
    <scope>NUCLEOTIDE SEQUENCE [LARGE SCALE GENOMIC DNA]</scope>
    <source>
        <strain evidence="5 6">DSM 11827</strain>
    </source>
</reference>
<dbReference type="Pfam" id="PF00856">
    <property type="entry name" value="SET"/>
    <property type="match status" value="1"/>
</dbReference>
<dbReference type="InterPro" id="IPR019734">
    <property type="entry name" value="TPR_rpt"/>
</dbReference>
<evidence type="ECO:0000256" key="1">
    <source>
        <dbReference type="ARBA" id="ARBA00022737"/>
    </source>
</evidence>
<dbReference type="Proteomes" id="UP000007148">
    <property type="component" value="Unassembled WGS sequence"/>
</dbReference>
<feature type="domain" description="SET" evidence="4">
    <location>
        <begin position="365"/>
        <end position="568"/>
    </location>
</feature>
<keyword evidence="6" id="KW-1185">Reference proteome</keyword>
<protein>
    <recommendedName>
        <fullName evidence="4">SET domain-containing protein</fullName>
    </recommendedName>
</protein>
<dbReference type="PROSITE" id="PS50280">
    <property type="entry name" value="SET"/>
    <property type="match status" value="1"/>
</dbReference>
<keyword evidence="1" id="KW-0677">Repeat</keyword>
<dbReference type="Gene3D" id="2.170.270.10">
    <property type="entry name" value="SET domain"/>
    <property type="match status" value="1"/>
</dbReference>
<dbReference type="STRING" id="1109443.G4T9R6"/>
<keyword evidence="2 3" id="KW-0802">TPR repeat</keyword>
<dbReference type="InterPro" id="IPR001214">
    <property type="entry name" value="SET_dom"/>
</dbReference>
<evidence type="ECO:0000259" key="4">
    <source>
        <dbReference type="PROSITE" id="PS50280"/>
    </source>
</evidence>
<dbReference type="SUPFAM" id="SSF82199">
    <property type="entry name" value="SET domain"/>
    <property type="match status" value="1"/>
</dbReference>
<dbReference type="HOGENOM" id="CLU_009043_0_0_1"/>
<evidence type="ECO:0000256" key="2">
    <source>
        <dbReference type="ARBA" id="ARBA00022803"/>
    </source>
</evidence>
<dbReference type="InterPro" id="IPR053209">
    <property type="entry name" value="Gramillin-biosynth_MTr"/>
</dbReference>
<dbReference type="OrthoDB" id="5945798at2759"/>
<dbReference type="PANTHER" id="PTHR47643">
    <property type="entry name" value="TPR DOMAIN PROTEIN (AFU_ORTHOLOGUE AFUA_5G12710)"/>
    <property type="match status" value="1"/>
</dbReference>
<evidence type="ECO:0000313" key="5">
    <source>
        <dbReference type="EMBL" id="CCA68059.1"/>
    </source>
</evidence>
<dbReference type="SMART" id="SM00028">
    <property type="entry name" value="TPR"/>
    <property type="match status" value="2"/>
</dbReference>
<feature type="repeat" description="TPR" evidence="3">
    <location>
        <begin position="283"/>
        <end position="316"/>
    </location>
</feature>
<dbReference type="AlphaFoldDB" id="G4T9R6"/>
<comment type="caution">
    <text evidence="5">The sequence shown here is derived from an EMBL/GenBank/DDBJ whole genome shotgun (WGS) entry which is preliminary data.</text>
</comment>
<name>G4T9R6_SERID</name>
<dbReference type="InterPro" id="IPR011990">
    <property type="entry name" value="TPR-like_helical_dom_sf"/>
</dbReference>